<dbReference type="InterPro" id="IPR019922">
    <property type="entry name" value="Lucif-like_OxRdatse_MSMEG_4141"/>
</dbReference>
<dbReference type="NCBIfam" id="TIGR03620">
    <property type="entry name" value="F420_MSMEG_4141"/>
    <property type="match status" value="1"/>
</dbReference>
<dbReference type="SUPFAM" id="SSF51679">
    <property type="entry name" value="Bacterial luciferase-like"/>
    <property type="match status" value="1"/>
</dbReference>
<dbReference type="RefSeq" id="WP_339588202.1">
    <property type="nucleotide sequence ID" value="NZ_JBBHJZ010000003.1"/>
</dbReference>
<sequence length="294" mass="31413">MRIDKLAVWINTIGYPSDALVAFARRLEGWGYGTLWINDGMGSDPMVLAAKILAGTERLQVALGVANIYSRDPTMMQGAQYGLNEQWGGRFLLGLGASHQFIVEGMRGHEAWGKPVATMRAYLEAMAGLTYAGPPPPETPTTVIAALGPKMLELARDHADGAHPFATTPEHTAMARGILGPGKLLLVEQKILLETNAEQARTVGRGLVAGLAGIPNYRNSLLRMGFTEAELGPEVSDRAADALVAWGDAVAIRQRIEAHWDAGADQVAVQVMPRDGGLLTPDDEKVLEALATGL</sequence>
<reference evidence="3 4" key="1">
    <citation type="submission" date="2024-03" db="EMBL/GenBank/DDBJ databases">
        <authorList>
            <person name="Jo J.-H."/>
        </authorList>
    </citation>
    <scope>NUCLEOTIDE SEQUENCE [LARGE SCALE GENOMIC DNA]</scope>
    <source>
        <strain evidence="3 4">PS1R-30</strain>
    </source>
</reference>
<dbReference type="InterPro" id="IPR011251">
    <property type="entry name" value="Luciferase-like_dom"/>
</dbReference>
<evidence type="ECO:0000313" key="4">
    <source>
        <dbReference type="Proteomes" id="UP001361239"/>
    </source>
</evidence>
<dbReference type="InterPro" id="IPR036661">
    <property type="entry name" value="Luciferase-like_sf"/>
</dbReference>
<dbReference type="PANTHER" id="PTHR43244:SF1">
    <property type="entry name" value="5,10-METHYLENETETRAHYDROMETHANOPTERIN REDUCTASE"/>
    <property type="match status" value="1"/>
</dbReference>
<protein>
    <submittedName>
        <fullName evidence="3">TIGR03620 family F420-dependent LLM class oxidoreductase</fullName>
    </submittedName>
</protein>
<name>A0ABU8RYW1_9SPHN</name>
<gene>
    <name evidence="3" type="ORF">WG901_16575</name>
</gene>
<keyword evidence="1" id="KW-0560">Oxidoreductase</keyword>
<feature type="domain" description="Luciferase-like" evidence="2">
    <location>
        <begin position="17"/>
        <end position="173"/>
    </location>
</feature>
<dbReference type="EMBL" id="JBBHJZ010000003">
    <property type="protein sequence ID" value="MEJ5978269.1"/>
    <property type="molecule type" value="Genomic_DNA"/>
</dbReference>
<dbReference type="Gene3D" id="3.20.20.30">
    <property type="entry name" value="Luciferase-like domain"/>
    <property type="match status" value="1"/>
</dbReference>
<evidence type="ECO:0000256" key="1">
    <source>
        <dbReference type="ARBA" id="ARBA00023002"/>
    </source>
</evidence>
<proteinExistence type="predicted"/>
<evidence type="ECO:0000313" key="3">
    <source>
        <dbReference type="EMBL" id="MEJ5978269.1"/>
    </source>
</evidence>
<comment type="caution">
    <text evidence="3">The sequence shown here is derived from an EMBL/GenBank/DDBJ whole genome shotgun (WGS) entry which is preliminary data.</text>
</comment>
<dbReference type="Proteomes" id="UP001361239">
    <property type="component" value="Unassembled WGS sequence"/>
</dbReference>
<accession>A0ABU8RYW1</accession>
<dbReference type="PANTHER" id="PTHR43244">
    <property type="match status" value="1"/>
</dbReference>
<dbReference type="InterPro" id="IPR050564">
    <property type="entry name" value="F420-G6PD/mer"/>
</dbReference>
<keyword evidence="4" id="KW-1185">Reference proteome</keyword>
<evidence type="ECO:0000259" key="2">
    <source>
        <dbReference type="Pfam" id="PF00296"/>
    </source>
</evidence>
<organism evidence="3 4">
    <name type="scientific">Novosphingobium anseongense</name>
    <dbReference type="NCBI Taxonomy" id="3133436"/>
    <lineage>
        <taxon>Bacteria</taxon>
        <taxon>Pseudomonadati</taxon>
        <taxon>Pseudomonadota</taxon>
        <taxon>Alphaproteobacteria</taxon>
        <taxon>Sphingomonadales</taxon>
        <taxon>Sphingomonadaceae</taxon>
        <taxon>Novosphingobium</taxon>
    </lineage>
</organism>
<dbReference type="Pfam" id="PF00296">
    <property type="entry name" value="Bac_luciferase"/>
    <property type="match status" value="1"/>
</dbReference>